<evidence type="ECO:0000256" key="7">
    <source>
        <dbReference type="ARBA" id="ARBA00035120"/>
    </source>
</evidence>
<reference evidence="13" key="1">
    <citation type="submission" date="2016-11" db="EMBL/GenBank/DDBJ databases">
        <authorList>
            <person name="Varghese N."/>
            <person name="Submissions S."/>
        </authorList>
    </citation>
    <scope>NUCLEOTIDE SEQUENCE [LARGE SCALE GENOMIC DNA]</scope>
    <source>
        <strain evidence="13">DSM 45627</strain>
    </source>
</reference>
<evidence type="ECO:0000256" key="6">
    <source>
        <dbReference type="ARBA" id="ARBA00023303"/>
    </source>
</evidence>
<organism evidence="12 13">
    <name type="scientific">Jatrophihabitans endophyticus</name>
    <dbReference type="NCBI Taxonomy" id="1206085"/>
    <lineage>
        <taxon>Bacteria</taxon>
        <taxon>Bacillati</taxon>
        <taxon>Actinomycetota</taxon>
        <taxon>Actinomycetes</taxon>
        <taxon>Jatrophihabitantales</taxon>
        <taxon>Jatrophihabitantaceae</taxon>
        <taxon>Jatrophihabitans</taxon>
    </lineage>
</organism>
<accession>A0A1M5H351</accession>
<dbReference type="Pfam" id="PF02537">
    <property type="entry name" value="CRCB"/>
    <property type="match status" value="1"/>
</dbReference>
<name>A0A1M5H351_9ACTN</name>
<sequence length="159" mass="16589">MSSRDRDPELPLDPDSPADRPLHLRGSAAVLVLIGGMVGTLSRYGLTELWPSGTGRWPWGTFAANVAGSLVLGTLLEALARTGPDAGRRRQLRLLAGTGFCGGLTTYSTFAVEVDLLVRSHDAALAILYGVVSLLLGGLAVWAGIVAAARWPTRAAAIG</sequence>
<proteinExistence type="inferred from homology"/>
<evidence type="ECO:0000313" key="13">
    <source>
        <dbReference type="Proteomes" id="UP000186132"/>
    </source>
</evidence>
<evidence type="ECO:0000256" key="10">
    <source>
        <dbReference type="HAMAP-Rule" id="MF_00454"/>
    </source>
</evidence>
<keyword evidence="13" id="KW-1185">Reference proteome</keyword>
<evidence type="ECO:0000256" key="11">
    <source>
        <dbReference type="SAM" id="MobiDB-lite"/>
    </source>
</evidence>
<keyword evidence="4 10" id="KW-1133">Transmembrane helix</keyword>
<comment type="function">
    <text evidence="9 10">Fluoride-specific ion channel. Important for reducing fluoride concentration in the cell, thus reducing its toxicity.</text>
</comment>
<feature type="transmembrane region" description="Helical" evidence="10">
    <location>
        <begin position="58"/>
        <end position="80"/>
    </location>
</feature>
<protein>
    <recommendedName>
        <fullName evidence="10">Fluoride-specific ion channel FluC</fullName>
    </recommendedName>
</protein>
<dbReference type="EMBL" id="FQVU01000002">
    <property type="protein sequence ID" value="SHG10313.1"/>
    <property type="molecule type" value="Genomic_DNA"/>
</dbReference>
<comment type="catalytic activity">
    <reaction evidence="8">
        <text>fluoride(in) = fluoride(out)</text>
        <dbReference type="Rhea" id="RHEA:76159"/>
        <dbReference type="ChEBI" id="CHEBI:17051"/>
    </reaction>
    <physiologicalReaction direction="left-to-right" evidence="8">
        <dbReference type="Rhea" id="RHEA:76160"/>
    </physiologicalReaction>
</comment>
<dbReference type="GO" id="GO:0140114">
    <property type="term" value="P:cellular detoxification of fluoride"/>
    <property type="evidence" value="ECO:0007669"/>
    <property type="project" value="UniProtKB-UniRule"/>
</dbReference>
<dbReference type="GO" id="GO:0005886">
    <property type="term" value="C:plasma membrane"/>
    <property type="evidence" value="ECO:0007669"/>
    <property type="project" value="UniProtKB-SubCell"/>
</dbReference>
<dbReference type="Proteomes" id="UP000186132">
    <property type="component" value="Unassembled WGS sequence"/>
</dbReference>
<keyword evidence="10" id="KW-0406">Ion transport</keyword>
<feature type="transmembrane region" description="Helical" evidence="10">
    <location>
        <begin position="124"/>
        <end position="149"/>
    </location>
</feature>
<comment type="similarity">
    <text evidence="7 10">Belongs to the fluoride channel Fluc/FEX (TC 1.A.43) family.</text>
</comment>
<feature type="transmembrane region" description="Helical" evidence="10">
    <location>
        <begin position="28"/>
        <end position="46"/>
    </location>
</feature>
<dbReference type="InterPro" id="IPR003691">
    <property type="entry name" value="FluC"/>
</dbReference>
<dbReference type="GO" id="GO:0062054">
    <property type="term" value="F:fluoride channel activity"/>
    <property type="evidence" value="ECO:0007669"/>
    <property type="project" value="UniProtKB-UniRule"/>
</dbReference>
<keyword evidence="5 10" id="KW-0472">Membrane</keyword>
<dbReference type="STRING" id="1206085.SAMN05443575_1378"/>
<evidence type="ECO:0000256" key="5">
    <source>
        <dbReference type="ARBA" id="ARBA00023136"/>
    </source>
</evidence>
<evidence type="ECO:0000256" key="8">
    <source>
        <dbReference type="ARBA" id="ARBA00035585"/>
    </source>
</evidence>
<dbReference type="GO" id="GO:0046872">
    <property type="term" value="F:metal ion binding"/>
    <property type="evidence" value="ECO:0007669"/>
    <property type="project" value="UniProtKB-KW"/>
</dbReference>
<dbReference type="RefSeq" id="WP_073387977.1">
    <property type="nucleotide sequence ID" value="NZ_FQVU01000002.1"/>
</dbReference>
<dbReference type="PANTHER" id="PTHR28259">
    <property type="entry name" value="FLUORIDE EXPORT PROTEIN 1-RELATED"/>
    <property type="match status" value="1"/>
</dbReference>
<comment type="subcellular location">
    <subcellularLocation>
        <location evidence="1 10">Cell membrane</location>
        <topology evidence="1 10">Multi-pass membrane protein</topology>
    </subcellularLocation>
</comment>
<dbReference type="HAMAP" id="MF_00454">
    <property type="entry name" value="FluC"/>
    <property type="match status" value="1"/>
</dbReference>
<evidence type="ECO:0000256" key="3">
    <source>
        <dbReference type="ARBA" id="ARBA00022692"/>
    </source>
</evidence>
<feature type="transmembrane region" description="Helical" evidence="10">
    <location>
        <begin position="92"/>
        <end position="112"/>
    </location>
</feature>
<keyword evidence="2 10" id="KW-1003">Cell membrane</keyword>
<dbReference type="AlphaFoldDB" id="A0A1M5H351"/>
<dbReference type="PANTHER" id="PTHR28259:SF1">
    <property type="entry name" value="FLUORIDE EXPORT PROTEIN 1-RELATED"/>
    <property type="match status" value="1"/>
</dbReference>
<evidence type="ECO:0000256" key="9">
    <source>
        <dbReference type="ARBA" id="ARBA00049940"/>
    </source>
</evidence>
<comment type="activity regulation">
    <text evidence="10">Na(+) is not transported, but it plays an essential structural role and its presence is essential for fluoride channel function.</text>
</comment>
<feature type="binding site" evidence="10">
    <location>
        <position position="102"/>
    </location>
    <ligand>
        <name>Na(+)</name>
        <dbReference type="ChEBI" id="CHEBI:29101"/>
        <note>structural</note>
    </ligand>
</feature>
<keyword evidence="6 10" id="KW-0407">Ion channel</keyword>
<feature type="region of interest" description="Disordered" evidence="11">
    <location>
        <begin position="1"/>
        <end position="21"/>
    </location>
</feature>
<keyword evidence="3 10" id="KW-0812">Transmembrane</keyword>
<keyword evidence="10" id="KW-0479">Metal-binding</keyword>
<evidence type="ECO:0000313" key="12">
    <source>
        <dbReference type="EMBL" id="SHG10313.1"/>
    </source>
</evidence>
<evidence type="ECO:0000256" key="2">
    <source>
        <dbReference type="ARBA" id="ARBA00022475"/>
    </source>
</evidence>
<evidence type="ECO:0000256" key="1">
    <source>
        <dbReference type="ARBA" id="ARBA00004651"/>
    </source>
</evidence>
<evidence type="ECO:0000256" key="4">
    <source>
        <dbReference type="ARBA" id="ARBA00022989"/>
    </source>
</evidence>
<keyword evidence="10" id="KW-0813">Transport</keyword>
<gene>
    <name evidence="10" type="primary">fluC</name>
    <name evidence="10" type="synonym">crcB</name>
    <name evidence="12" type="ORF">SAMN05443575_1378</name>
</gene>
<keyword evidence="10" id="KW-0915">Sodium</keyword>
<feature type="binding site" evidence="10">
    <location>
        <position position="105"/>
    </location>
    <ligand>
        <name>Na(+)</name>
        <dbReference type="ChEBI" id="CHEBI:29101"/>
        <note>structural</note>
    </ligand>
</feature>